<dbReference type="STRING" id="400727.A0A2T7NAT0"/>
<dbReference type="EMBL" id="PZQS01000014">
    <property type="protein sequence ID" value="PVD18259.1"/>
    <property type="molecule type" value="Genomic_DNA"/>
</dbReference>
<dbReference type="AlphaFoldDB" id="A0A2T7NAT0"/>
<protein>
    <submittedName>
        <fullName evidence="2">Uncharacterized protein</fullName>
    </submittedName>
</protein>
<evidence type="ECO:0000313" key="2">
    <source>
        <dbReference type="EMBL" id="PVD18259.1"/>
    </source>
</evidence>
<proteinExistence type="predicted"/>
<gene>
    <name evidence="2" type="ORF">C0Q70_20808</name>
</gene>
<organism evidence="2 3">
    <name type="scientific">Pomacea canaliculata</name>
    <name type="common">Golden apple snail</name>
    <dbReference type="NCBI Taxonomy" id="400727"/>
    <lineage>
        <taxon>Eukaryota</taxon>
        <taxon>Metazoa</taxon>
        <taxon>Spiralia</taxon>
        <taxon>Lophotrochozoa</taxon>
        <taxon>Mollusca</taxon>
        <taxon>Gastropoda</taxon>
        <taxon>Caenogastropoda</taxon>
        <taxon>Architaenioglossa</taxon>
        <taxon>Ampullarioidea</taxon>
        <taxon>Ampullariidae</taxon>
        <taxon>Pomacea</taxon>
    </lineage>
</organism>
<evidence type="ECO:0000256" key="1">
    <source>
        <dbReference type="SAM" id="MobiDB-lite"/>
    </source>
</evidence>
<reference evidence="2 3" key="1">
    <citation type="submission" date="2018-04" db="EMBL/GenBank/DDBJ databases">
        <title>The genome of golden apple snail Pomacea canaliculata provides insight into stress tolerance and invasive adaptation.</title>
        <authorList>
            <person name="Liu C."/>
            <person name="Liu B."/>
            <person name="Ren Y."/>
            <person name="Zhang Y."/>
            <person name="Wang H."/>
            <person name="Li S."/>
            <person name="Jiang F."/>
            <person name="Yin L."/>
            <person name="Zhang G."/>
            <person name="Qian W."/>
            <person name="Fan W."/>
        </authorList>
    </citation>
    <scope>NUCLEOTIDE SEQUENCE [LARGE SCALE GENOMIC DNA]</scope>
    <source>
        <strain evidence="2">SZHN2017</strain>
        <tissue evidence="2">Muscle</tissue>
    </source>
</reference>
<comment type="caution">
    <text evidence="2">The sequence shown here is derived from an EMBL/GenBank/DDBJ whole genome shotgun (WGS) entry which is preliminary data.</text>
</comment>
<feature type="region of interest" description="Disordered" evidence="1">
    <location>
        <begin position="92"/>
        <end position="112"/>
    </location>
</feature>
<accession>A0A2T7NAT0</accession>
<name>A0A2T7NAT0_POMCA</name>
<dbReference type="Proteomes" id="UP000245119">
    <property type="component" value="Linkage Group LG14"/>
</dbReference>
<evidence type="ECO:0000313" key="3">
    <source>
        <dbReference type="Proteomes" id="UP000245119"/>
    </source>
</evidence>
<feature type="compositionally biased region" description="Basic residues" evidence="1">
    <location>
        <begin position="92"/>
        <end position="103"/>
    </location>
</feature>
<keyword evidence="3" id="KW-1185">Reference proteome</keyword>
<sequence>MRGRGLGSLLSSVGRMILPLVKRGGKALLKEGLHTGVQVAQDMMSGQNFKTAIQERGKEAGKRLFNQAVSAISGSGAPPGEPARKRIKPTFHRRRVQKKKKKTTSSTADIFG</sequence>